<dbReference type="EMBL" id="CP020472">
    <property type="protein sequence ID" value="ARD20842.1"/>
    <property type="molecule type" value="Genomic_DNA"/>
</dbReference>
<dbReference type="RefSeq" id="WP_055022864.1">
    <property type="nucleotide sequence ID" value="NZ_CP020472.1"/>
</dbReference>
<dbReference type="Pfam" id="PF03649">
    <property type="entry name" value="UPF0014"/>
    <property type="match status" value="1"/>
</dbReference>
<gene>
    <name evidence="7" type="ORF">SJ2017_0504</name>
</gene>
<keyword evidence="5 6" id="KW-0472">Membrane</keyword>
<keyword evidence="4 6" id="KW-1133">Transmembrane helix</keyword>
<feature type="transmembrane region" description="Helical" evidence="6">
    <location>
        <begin position="186"/>
        <end position="208"/>
    </location>
</feature>
<dbReference type="PANTHER" id="PTHR30028:SF0">
    <property type="entry name" value="PROTEIN ALUMINUM SENSITIVE 3"/>
    <property type="match status" value="1"/>
</dbReference>
<evidence type="ECO:0000256" key="4">
    <source>
        <dbReference type="ARBA" id="ARBA00022989"/>
    </source>
</evidence>
<protein>
    <submittedName>
        <fullName evidence="7">ABC transporter permease</fullName>
    </submittedName>
</protein>
<sequence>MDISWLALGLFMLVLIAPIAINQVYQLHLGKDMAIAVTRMTVQMALIGVYLQYLFHLDNLWVNLIWLVVMLLVGASAIISKANLPKHPLMAPVISGLILGLVPILLIMMLWLFQPTPIYNAQYLIPTAGMLLGNSLSSNIIALQRLFAAFDQQQAQYQGALALGATPKQAAAPFVQTALQQSFAPILASMATTGLVSLPGMMTGQILGGVDPIIAVKYQIVILVAIFATLTISVTSSISFALHKLLAHTGKMRFNLLTNTDNHR</sequence>
<keyword evidence="8" id="KW-1185">Reference proteome</keyword>
<feature type="transmembrane region" description="Helical" evidence="6">
    <location>
        <begin position="91"/>
        <end position="111"/>
    </location>
</feature>
<dbReference type="PANTHER" id="PTHR30028">
    <property type="entry name" value="UPF0014 INNER MEMBRANE PROTEIN YBBM-RELATED"/>
    <property type="match status" value="1"/>
</dbReference>
<feature type="transmembrane region" description="Helical" evidence="6">
    <location>
        <begin position="220"/>
        <end position="242"/>
    </location>
</feature>
<evidence type="ECO:0000256" key="3">
    <source>
        <dbReference type="ARBA" id="ARBA00022692"/>
    </source>
</evidence>
<feature type="transmembrane region" description="Helical" evidence="6">
    <location>
        <begin position="6"/>
        <end position="25"/>
    </location>
</feature>
<comment type="similarity">
    <text evidence="2">Belongs to the UPF0014 family.</text>
</comment>
<feature type="transmembrane region" description="Helical" evidence="6">
    <location>
        <begin position="123"/>
        <end position="143"/>
    </location>
</feature>
<feature type="transmembrane region" description="Helical" evidence="6">
    <location>
        <begin position="61"/>
        <end position="79"/>
    </location>
</feature>
<dbReference type="Proteomes" id="UP000191820">
    <property type="component" value="Chromosome"/>
</dbReference>
<evidence type="ECO:0000256" key="6">
    <source>
        <dbReference type="SAM" id="Phobius"/>
    </source>
</evidence>
<evidence type="ECO:0000256" key="1">
    <source>
        <dbReference type="ARBA" id="ARBA00004141"/>
    </source>
</evidence>
<evidence type="ECO:0000313" key="8">
    <source>
        <dbReference type="Proteomes" id="UP000191820"/>
    </source>
</evidence>
<organism evidence="7 8">
    <name type="scientific">Shewanella japonica</name>
    <dbReference type="NCBI Taxonomy" id="93973"/>
    <lineage>
        <taxon>Bacteria</taxon>
        <taxon>Pseudomonadati</taxon>
        <taxon>Pseudomonadota</taxon>
        <taxon>Gammaproteobacteria</taxon>
        <taxon>Alteromonadales</taxon>
        <taxon>Shewanellaceae</taxon>
        <taxon>Shewanella</taxon>
    </lineage>
</organism>
<accession>A0ABN4YC50</accession>
<reference evidence="7 8" key="1">
    <citation type="submission" date="2017-03" db="EMBL/GenBank/DDBJ databases">
        <title>Genome sequencing of Shewanella japonica KCTC 22435.</title>
        <authorList>
            <person name="Kim K.M."/>
        </authorList>
    </citation>
    <scope>NUCLEOTIDE SEQUENCE [LARGE SCALE GENOMIC DNA]</scope>
    <source>
        <strain evidence="7 8">KCTC 22435</strain>
    </source>
</reference>
<evidence type="ECO:0000256" key="5">
    <source>
        <dbReference type="ARBA" id="ARBA00023136"/>
    </source>
</evidence>
<evidence type="ECO:0000256" key="2">
    <source>
        <dbReference type="ARBA" id="ARBA00005268"/>
    </source>
</evidence>
<name>A0ABN4YC50_9GAMM</name>
<evidence type="ECO:0000313" key="7">
    <source>
        <dbReference type="EMBL" id="ARD20842.1"/>
    </source>
</evidence>
<keyword evidence="3 6" id="KW-0812">Transmembrane</keyword>
<dbReference type="InterPro" id="IPR005226">
    <property type="entry name" value="UPF0014_fam"/>
</dbReference>
<comment type="subcellular location">
    <subcellularLocation>
        <location evidence="1">Membrane</location>
        <topology evidence="1">Multi-pass membrane protein</topology>
    </subcellularLocation>
</comment>
<proteinExistence type="inferred from homology"/>